<evidence type="ECO:0000313" key="1">
    <source>
        <dbReference type="Proteomes" id="UP000887578"/>
    </source>
</evidence>
<protein>
    <submittedName>
        <fullName evidence="2">Uncharacterized protein</fullName>
    </submittedName>
</protein>
<name>A0A914QJZ0_9BILA</name>
<sequence>MVLSYSIVKKTGKPKINMDYFFRAENKNEYQKYVGEEYDYDYYKWCWNEMKTFEEKWDWQNTESSEQYSNLKKQIKKIKSIINYKLMVEIFGENDISNEDENLYNLKEFRLLSYDGNARFASACNKEDYIGFGYGTS</sequence>
<accession>A0A914QJZ0</accession>
<evidence type="ECO:0000313" key="2">
    <source>
        <dbReference type="WBParaSite" id="PDA_v2.g3818.t1"/>
    </source>
</evidence>
<dbReference type="WBParaSite" id="PDA_v2.g3818.t1">
    <property type="protein sequence ID" value="PDA_v2.g3818.t1"/>
    <property type="gene ID" value="PDA_v2.g3818"/>
</dbReference>
<organism evidence="1 2">
    <name type="scientific">Panagrolaimus davidi</name>
    <dbReference type="NCBI Taxonomy" id="227884"/>
    <lineage>
        <taxon>Eukaryota</taxon>
        <taxon>Metazoa</taxon>
        <taxon>Ecdysozoa</taxon>
        <taxon>Nematoda</taxon>
        <taxon>Chromadorea</taxon>
        <taxon>Rhabditida</taxon>
        <taxon>Tylenchina</taxon>
        <taxon>Panagrolaimomorpha</taxon>
        <taxon>Panagrolaimoidea</taxon>
        <taxon>Panagrolaimidae</taxon>
        <taxon>Panagrolaimus</taxon>
    </lineage>
</organism>
<dbReference type="AlphaFoldDB" id="A0A914QJZ0"/>
<proteinExistence type="predicted"/>
<keyword evidence="1" id="KW-1185">Reference proteome</keyword>
<reference evidence="2" key="1">
    <citation type="submission" date="2022-11" db="UniProtKB">
        <authorList>
            <consortium name="WormBaseParasite"/>
        </authorList>
    </citation>
    <scope>IDENTIFICATION</scope>
</reference>
<dbReference type="Proteomes" id="UP000887578">
    <property type="component" value="Unplaced"/>
</dbReference>